<dbReference type="InterPro" id="IPR031303">
    <property type="entry name" value="C5_meth_CS"/>
</dbReference>
<dbReference type="AlphaFoldDB" id="L0L1N8"/>
<geneLocation type="plasmid" evidence="6 7">
    <name>pMETHO01</name>
</geneLocation>
<dbReference type="PANTHER" id="PTHR46098:SF1">
    <property type="entry name" value="TRNA (CYTOSINE(38)-C(5))-METHYLTRANSFERASE"/>
    <property type="match status" value="1"/>
</dbReference>
<dbReference type="REBASE" id="58826">
    <property type="entry name" value="M.Mho15978ORF2701P"/>
</dbReference>
<dbReference type="NCBIfam" id="TIGR00675">
    <property type="entry name" value="dcm"/>
    <property type="match status" value="1"/>
</dbReference>
<evidence type="ECO:0000256" key="5">
    <source>
        <dbReference type="RuleBase" id="RU000416"/>
    </source>
</evidence>
<keyword evidence="6" id="KW-0614">Plasmid</keyword>
<dbReference type="PANTHER" id="PTHR46098">
    <property type="entry name" value="TRNA (CYTOSINE(38)-C(5))-METHYLTRANSFERASE"/>
    <property type="match status" value="1"/>
</dbReference>
<dbReference type="InterPro" id="IPR050750">
    <property type="entry name" value="C5-MTase"/>
</dbReference>
<dbReference type="KEGG" id="mhz:Metho_2701"/>
<comment type="similarity">
    <text evidence="5">Belongs to the class I-like SAM-binding methyltransferase superfamily. C5-methyltransferase family.</text>
</comment>
<reference evidence="7" key="1">
    <citation type="submission" date="2012-02" db="EMBL/GenBank/DDBJ databases">
        <title>Complete sequence of plasmid of Methanomethylovorans hollandica DSM 15978.</title>
        <authorList>
            <person name="Lucas S."/>
            <person name="Copeland A."/>
            <person name="Lapidus A."/>
            <person name="Glavina del Rio T."/>
            <person name="Dalin E."/>
            <person name="Tice H."/>
            <person name="Bruce D."/>
            <person name="Goodwin L."/>
            <person name="Pitluck S."/>
            <person name="Peters L."/>
            <person name="Mikhailova N."/>
            <person name="Held B."/>
            <person name="Kyrpides N."/>
            <person name="Mavromatis K."/>
            <person name="Ivanova N."/>
            <person name="Brettin T."/>
            <person name="Detter J.C."/>
            <person name="Han C."/>
            <person name="Larimer F."/>
            <person name="Land M."/>
            <person name="Hauser L."/>
            <person name="Markowitz V."/>
            <person name="Cheng J.-F."/>
            <person name="Hugenholtz P."/>
            <person name="Woyke T."/>
            <person name="Wu D."/>
            <person name="Spring S."/>
            <person name="Schroeder M."/>
            <person name="Brambilla E."/>
            <person name="Klenk H.-P."/>
            <person name="Eisen J.A."/>
        </authorList>
    </citation>
    <scope>NUCLEOTIDE SEQUENCE [LARGE SCALE GENOMIC DNA]</scope>
    <source>
        <strain evidence="7">DSM 15978 / NBRC 107637 / DMS1</strain>
        <plasmid evidence="7">Plasmid pMETHO01</plasmid>
    </source>
</reference>
<keyword evidence="4" id="KW-0949">S-adenosyl-L-methionine</keyword>
<dbReference type="SUPFAM" id="SSF53335">
    <property type="entry name" value="S-adenosyl-L-methionine-dependent methyltransferases"/>
    <property type="match status" value="1"/>
</dbReference>
<protein>
    <recommendedName>
        <fullName evidence="1">DNA (cytosine-5-)-methyltransferase</fullName>
        <ecNumber evidence="1">2.1.1.37</ecNumber>
    </recommendedName>
</protein>
<sequence length="355" mass="39925">MQSLKVASLFSGIGGFEKGIFDAANEFDISIELIFASEIEKNACKIYKNHFGSAHLHGDITTISSSRIPDHNILCAGFPCPSFSQAGNRKGFDDCRGQLFFEVCRILRDKKPEYYLLENVKNLVNHNEGRTIERIAQIIGELGYSFEFQVLNTRDFGIPQNRERTIITGYLRGSSGSEILPILSSERVYSKPDWGGSEKGEWFWGEDYCSTLTKNYSKGVHCGGETYVLHGNVVLPEDYILFYIDSNTGEAYNGTNTDPRNKDDERIVICPYCGVEFGSDACKCLGISSIFDTGDHEHIFLRRLTPLECERLQGFPDNWTKGISDTARYQCLGNAVPPVLIRDVMKKIISRTKIN</sequence>
<name>L0L1N8_METHD</name>
<evidence type="ECO:0000256" key="2">
    <source>
        <dbReference type="ARBA" id="ARBA00022603"/>
    </source>
</evidence>
<dbReference type="GO" id="GO:0032259">
    <property type="term" value="P:methylation"/>
    <property type="evidence" value="ECO:0007669"/>
    <property type="project" value="UniProtKB-KW"/>
</dbReference>
<dbReference type="HOGENOM" id="CLU_006958_0_1_2"/>
<dbReference type="Gene3D" id="3.90.120.10">
    <property type="entry name" value="DNA Methylase, subunit A, domain 2"/>
    <property type="match status" value="1"/>
</dbReference>
<evidence type="ECO:0000256" key="4">
    <source>
        <dbReference type="ARBA" id="ARBA00022691"/>
    </source>
</evidence>
<dbReference type="PROSITE" id="PS00094">
    <property type="entry name" value="C5_MTASE_1"/>
    <property type="match status" value="1"/>
</dbReference>
<proteinExistence type="inferred from homology"/>
<dbReference type="PROSITE" id="PS51679">
    <property type="entry name" value="SAM_MT_C5"/>
    <property type="match status" value="1"/>
</dbReference>
<keyword evidence="2 6" id="KW-0489">Methyltransferase</keyword>
<evidence type="ECO:0000313" key="6">
    <source>
        <dbReference type="EMBL" id="AGB50830.1"/>
    </source>
</evidence>
<dbReference type="EC" id="2.1.1.37" evidence="1"/>
<dbReference type="PRINTS" id="PR00105">
    <property type="entry name" value="C5METTRFRASE"/>
</dbReference>
<accession>L0L1N8</accession>
<dbReference type="Gene3D" id="3.40.50.150">
    <property type="entry name" value="Vaccinia Virus protein VP39"/>
    <property type="match status" value="1"/>
</dbReference>
<dbReference type="InterPro" id="IPR018117">
    <property type="entry name" value="C5_DNA_meth_AS"/>
</dbReference>
<keyword evidence="7" id="KW-1185">Reference proteome</keyword>
<dbReference type="Pfam" id="PF00145">
    <property type="entry name" value="DNA_methylase"/>
    <property type="match status" value="1"/>
</dbReference>
<dbReference type="GeneID" id="25396979"/>
<dbReference type="PROSITE" id="PS00095">
    <property type="entry name" value="C5_MTASE_2"/>
    <property type="match status" value="1"/>
</dbReference>
<evidence type="ECO:0000256" key="1">
    <source>
        <dbReference type="ARBA" id="ARBA00011975"/>
    </source>
</evidence>
<evidence type="ECO:0000256" key="3">
    <source>
        <dbReference type="ARBA" id="ARBA00022679"/>
    </source>
</evidence>
<dbReference type="InterPro" id="IPR001525">
    <property type="entry name" value="C5_MeTfrase"/>
</dbReference>
<dbReference type="EMBL" id="CP003363">
    <property type="protein sequence ID" value="AGB50830.1"/>
    <property type="molecule type" value="Genomic_DNA"/>
</dbReference>
<dbReference type="CDD" id="cd00315">
    <property type="entry name" value="Cyt_C5_DNA_methylase"/>
    <property type="match status" value="1"/>
</dbReference>
<dbReference type="RefSeq" id="WP_015313962.1">
    <property type="nucleotide sequence ID" value="NC_019972.1"/>
</dbReference>
<dbReference type="Proteomes" id="UP000010866">
    <property type="component" value="Plasmid pMETHO01"/>
</dbReference>
<keyword evidence="3 6" id="KW-0808">Transferase</keyword>
<gene>
    <name evidence="6" type="ordered locus">Metho_2701</name>
</gene>
<dbReference type="InterPro" id="IPR029063">
    <property type="entry name" value="SAM-dependent_MTases_sf"/>
</dbReference>
<organism evidence="6 7">
    <name type="scientific">Methanomethylovorans hollandica (strain DSM 15978 / NBRC 107637 / DMS1)</name>
    <dbReference type="NCBI Taxonomy" id="867904"/>
    <lineage>
        <taxon>Archaea</taxon>
        <taxon>Methanobacteriati</taxon>
        <taxon>Methanobacteriota</taxon>
        <taxon>Stenosarchaea group</taxon>
        <taxon>Methanomicrobia</taxon>
        <taxon>Methanosarcinales</taxon>
        <taxon>Methanosarcinaceae</taxon>
        <taxon>Methanomethylovorans</taxon>
    </lineage>
</organism>
<evidence type="ECO:0000313" key="7">
    <source>
        <dbReference type="Proteomes" id="UP000010866"/>
    </source>
</evidence>
<dbReference type="GO" id="GO:0003886">
    <property type="term" value="F:DNA (cytosine-5-)-methyltransferase activity"/>
    <property type="evidence" value="ECO:0007669"/>
    <property type="project" value="UniProtKB-EC"/>
</dbReference>